<sequence length="60" mass="6752">MTPDMLTVPEVMAALKVSRWTVYKLIRSGELVSVLVSERCRRIPRSALDAYVARLCEEAA</sequence>
<dbReference type="RefSeq" id="WP_244941576.1">
    <property type="nucleotide sequence ID" value="NZ_BMPV01000004.1"/>
</dbReference>
<dbReference type="GO" id="GO:0003677">
    <property type="term" value="F:DNA binding"/>
    <property type="evidence" value="ECO:0007669"/>
    <property type="project" value="InterPro"/>
</dbReference>
<reference evidence="2 3" key="1">
    <citation type="submission" date="2019-06" db="EMBL/GenBank/DDBJ databases">
        <title>Sequencing the genomes of 1000 actinobacteria strains.</title>
        <authorList>
            <person name="Klenk H.-P."/>
        </authorList>
    </citation>
    <scope>NUCLEOTIDE SEQUENCE [LARGE SCALE GENOMIC DNA]</scope>
    <source>
        <strain evidence="2 3">DSM 43186</strain>
    </source>
</reference>
<dbReference type="InterPro" id="IPR010093">
    <property type="entry name" value="SinI_DNA-bd"/>
</dbReference>
<dbReference type="Proteomes" id="UP000319213">
    <property type="component" value="Unassembled WGS sequence"/>
</dbReference>
<dbReference type="EMBL" id="VFPQ01000001">
    <property type="protein sequence ID" value="TQM73545.1"/>
    <property type="molecule type" value="Genomic_DNA"/>
</dbReference>
<evidence type="ECO:0000259" key="1">
    <source>
        <dbReference type="Pfam" id="PF12728"/>
    </source>
</evidence>
<keyword evidence="3" id="KW-1185">Reference proteome</keyword>
<organism evidence="2 3">
    <name type="scientific">Thermopolyspora flexuosa</name>
    <dbReference type="NCBI Taxonomy" id="103836"/>
    <lineage>
        <taxon>Bacteria</taxon>
        <taxon>Bacillati</taxon>
        <taxon>Actinomycetota</taxon>
        <taxon>Actinomycetes</taxon>
        <taxon>Streptosporangiales</taxon>
        <taxon>Streptosporangiaceae</taxon>
        <taxon>Thermopolyspora</taxon>
    </lineage>
</organism>
<dbReference type="InterPro" id="IPR041657">
    <property type="entry name" value="HTH_17"/>
</dbReference>
<dbReference type="Pfam" id="PF12728">
    <property type="entry name" value="HTH_17"/>
    <property type="match status" value="1"/>
</dbReference>
<dbReference type="AlphaFoldDB" id="A0A543ISI4"/>
<name>A0A543ISI4_9ACTN</name>
<accession>A0A543ISI4</accession>
<proteinExistence type="predicted"/>
<protein>
    <submittedName>
        <fullName evidence="2">Excisionase family DNA binding protein</fullName>
    </submittedName>
</protein>
<comment type="caution">
    <text evidence="2">The sequence shown here is derived from an EMBL/GenBank/DDBJ whole genome shotgun (WGS) entry which is preliminary data.</text>
</comment>
<dbReference type="NCBIfam" id="TIGR01764">
    <property type="entry name" value="excise"/>
    <property type="match status" value="1"/>
</dbReference>
<gene>
    <name evidence="2" type="ORF">FHX40_0192</name>
</gene>
<feature type="domain" description="Helix-turn-helix" evidence="1">
    <location>
        <begin position="5"/>
        <end position="54"/>
    </location>
</feature>
<evidence type="ECO:0000313" key="2">
    <source>
        <dbReference type="EMBL" id="TQM73545.1"/>
    </source>
</evidence>
<evidence type="ECO:0000313" key="3">
    <source>
        <dbReference type="Proteomes" id="UP000319213"/>
    </source>
</evidence>